<keyword evidence="4 8" id="KW-0808">Transferase</keyword>
<dbReference type="Proteomes" id="UP000194127">
    <property type="component" value="Unassembled WGS sequence"/>
</dbReference>
<organism evidence="10 11">
    <name type="scientific">Postia placenta MAD-698-R-SB12</name>
    <dbReference type="NCBI Taxonomy" id="670580"/>
    <lineage>
        <taxon>Eukaryota</taxon>
        <taxon>Fungi</taxon>
        <taxon>Dikarya</taxon>
        <taxon>Basidiomycota</taxon>
        <taxon>Agaricomycotina</taxon>
        <taxon>Agaricomycetes</taxon>
        <taxon>Polyporales</taxon>
        <taxon>Adustoporiaceae</taxon>
        <taxon>Rhodonia</taxon>
    </lineage>
</organism>
<evidence type="ECO:0000256" key="7">
    <source>
        <dbReference type="ARBA" id="ARBA00048552"/>
    </source>
</evidence>
<dbReference type="GO" id="GO:0003899">
    <property type="term" value="F:DNA-directed RNA polymerase activity"/>
    <property type="evidence" value="ECO:0007669"/>
    <property type="project" value="UniProtKB-EC"/>
</dbReference>
<sequence>MSAVLKNNHTAEGKYLESFSSERVLQLESVIKHIKGNSINLSDATEDSESKILDDKRIEKFKIEGPLMLKINNIIQDPTLDNYTKQVAIEKLSLEYDLNWFTNEMKNSLEARSVILHDIYRSLDTGLKYITLPYTKNNWFKFGKLIDKSGLENIDSNNKDQIKLKSLLVIFILGNDNIISTSFKTIIELINKSDDAMKANRTELVFNMGNKLFKFANYKLNKLHNVLDSKDNGEINKVKEIDQFNQILKLLPYDKIFEIINGYSETDKFEIGDTVMNILETKTSLIDRKLVTQLKNREVFISISEDYIKKLNISCIDVTQLPMLVIPNKPDVNGKYLPYIHGEISHIYNTFDSVVKHKHDLRDQVENQYVLNHTINYLNKTAFTINKDVLDFILLEWYNENSKFFNGLNKEQVISKSDSEEIRNSKQSHNSKYWRYSNTINIAKVYRNSIFYLPTFADFRGRVYTLTQYLSYQGDDLCRSLLLFANDKENEPLSEKGFDYLLFYLANLYGKTNLSYEDRIQWSKENVITLYDMFLNDTDKFDSEVLPKLKEPFQFISIMFATVRCLVLLYNGKEVILNNPILFDASCNGLQHLSAMTREVDIAVKTNLVSLPDSPEMRNDFYLYAATLVQAELDKCDNDNLKQINISREIVKKTVMTIPYNITLFGVKEQMKEHFEVYKEGKKIFYKVEARLTKNSEPLYLIPNELNKLGTIVYEALIHNLPSLRVLSEYLEELLTILLKLNEPVIWITPSGLKISLSNVKYDHIRSSSSLLPYGKPVTISIPTQILNTRRIKTSFMPNLVHSLDASNIHLLCENLTNQPLYTIHDCFATTPNNMEFIESSVKNAFIKIYFSSGNYLEKMHQNMMDQIKSYATEFSTIDGKEYVTIDNKDYLLPTLPKSFVNKEMVDIFIKGIQKSKFFIS</sequence>
<dbReference type="InterPro" id="IPR002092">
    <property type="entry name" value="DNA-dir_Rpol_phage-type"/>
</dbReference>
<keyword evidence="5 8" id="KW-0548">Nucleotidyltransferase</keyword>
<dbReference type="PANTHER" id="PTHR10102">
    <property type="entry name" value="DNA-DIRECTED RNA POLYMERASE, MITOCHONDRIAL"/>
    <property type="match status" value="1"/>
</dbReference>
<evidence type="ECO:0000256" key="4">
    <source>
        <dbReference type="ARBA" id="ARBA00022679"/>
    </source>
</evidence>
<reference evidence="10 11" key="1">
    <citation type="submission" date="2017-04" db="EMBL/GenBank/DDBJ databases">
        <title>Genome Sequence of the Model Brown-Rot Fungus Postia placenta SB12.</title>
        <authorList>
            <consortium name="DOE Joint Genome Institute"/>
            <person name="Gaskell J."/>
            <person name="Kersten P."/>
            <person name="Larrondo L.F."/>
            <person name="Canessa P."/>
            <person name="Martinez D."/>
            <person name="Hibbett D."/>
            <person name="Schmoll M."/>
            <person name="Kubicek C.P."/>
            <person name="Martinez A.T."/>
            <person name="Yadav J."/>
            <person name="Master E."/>
            <person name="Magnuson J.K."/>
            <person name="James T."/>
            <person name="Yaver D."/>
            <person name="Berka R."/>
            <person name="Labutti K."/>
            <person name="Lipzen A."/>
            <person name="Aerts A."/>
            <person name="Barry K."/>
            <person name="Henrissat B."/>
            <person name="Blanchette R."/>
            <person name="Grigoriev I."/>
            <person name="Cullen D."/>
        </authorList>
    </citation>
    <scope>NUCLEOTIDE SEQUENCE [LARGE SCALE GENOMIC DNA]</scope>
    <source>
        <strain evidence="10 11">MAD-698-R-SB12</strain>
    </source>
</reference>
<dbReference type="GO" id="GO:0003677">
    <property type="term" value="F:DNA binding"/>
    <property type="evidence" value="ECO:0007669"/>
    <property type="project" value="InterPro"/>
</dbReference>
<dbReference type="Pfam" id="PF00940">
    <property type="entry name" value="RNA_pol"/>
    <property type="match status" value="1"/>
</dbReference>
<dbReference type="AlphaFoldDB" id="A0A1X6MI88"/>
<protein>
    <recommendedName>
        <fullName evidence="2 8">DNA-directed RNA polymerase</fullName>
        <ecNumber evidence="2 8">2.7.7.6</ecNumber>
    </recommendedName>
</protein>
<accession>A0A1X6MI88</accession>
<gene>
    <name evidence="10" type="ORF">POSPLADRAFT_1161214</name>
</gene>
<dbReference type="InterPro" id="IPR043502">
    <property type="entry name" value="DNA/RNA_pol_sf"/>
</dbReference>
<dbReference type="OrthoDB" id="3269740at2759"/>
<dbReference type="GO" id="GO:0006390">
    <property type="term" value="P:mitochondrial transcription"/>
    <property type="evidence" value="ECO:0007669"/>
    <property type="project" value="TreeGrafter"/>
</dbReference>
<evidence type="ECO:0000256" key="3">
    <source>
        <dbReference type="ARBA" id="ARBA00022478"/>
    </source>
</evidence>
<evidence type="ECO:0000256" key="8">
    <source>
        <dbReference type="RuleBase" id="RU003805"/>
    </source>
</evidence>
<evidence type="ECO:0000256" key="1">
    <source>
        <dbReference type="ARBA" id="ARBA00009493"/>
    </source>
</evidence>
<proteinExistence type="inferred from homology"/>
<dbReference type="Gene3D" id="1.10.287.280">
    <property type="match status" value="1"/>
</dbReference>
<keyword evidence="6 8" id="KW-0804">Transcription</keyword>
<dbReference type="STRING" id="670580.A0A1X6MI88"/>
<dbReference type="EC" id="2.7.7.6" evidence="2 8"/>
<dbReference type="InterPro" id="IPR046950">
    <property type="entry name" value="DNA-dir_Rpol_C_phage-type"/>
</dbReference>
<comment type="similarity">
    <text evidence="1 8">Belongs to the phage and mitochondrial RNA polymerase family.</text>
</comment>
<evidence type="ECO:0000259" key="9">
    <source>
        <dbReference type="Pfam" id="PF00940"/>
    </source>
</evidence>
<keyword evidence="11" id="KW-1185">Reference proteome</keyword>
<dbReference type="PANTHER" id="PTHR10102:SF0">
    <property type="entry name" value="DNA-DIRECTED RNA POLYMERASE, MITOCHONDRIAL"/>
    <property type="match status" value="1"/>
</dbReference>
<evidence type="ECO:0000256" key="5">
    <source>
        <dbReference type="ARBA" id="ARBA00022695"/>
    </source>
</evidence>
<dbReference type="PROSITE" id="PS00489">
    <property type="entry name" value="RNA_POL_PHAGE_2"/>
    <property type="match status" value="1"/>
</dbReference>
<dbReference type="GO" id="GO:0034245">
    <property type="term" value="C:mitochondrial DNA-directed RNA polymerase complex"/>
    <property type="evidence" value="ECO:0007669"/>
    <property type="project" value="TreeGrafter"/>
</dbReference>
<dbReference type="Gene3D" id="1.10.150.20">
    <property type="entry name" value="5' to 3' exonuclease, C-terminal subdomain"/>
    <property type="match status" value="1"/>
</dbReference>
<keyword evidence="3 8" id="KW-0240">DNA-directed RNA polymerase</keyword>
<feature type="domain" description="DNA-directed RNA polymerase C-terminal" evidence="9">
    <location>
        <begin position="492"/>
        <end position="877"/>
    </location>
</feature>
<name>A0A1X6MI88_9APHY</name>
<evidence type="ECO:0000256" key="2">
    <source>
        <dbReference type="ARBA" id="ARBA00012418"/>
    </source>
</evidence>
<evidence type="ECO:0000313" key="11">
    <source>
        <dbReference type="Proteomes" id="UP000194127"/>
    </source>
</evidence>
<evidence type="ECO:0000313" key="10">
    <source>
        <dbReference type="EMBL" id="OSX56055.1"/>
    </source>
</evidence>
<dbReference type="EMBL" id="KZ110637">
    <property type="protein sequence ID" value="OSX56055.1"/>
    <property type="molecule type" value="Genomic_DNA"/>
</dbReference>
<dbReference type="GeneID" id="36332607"/>
<comment type="catalytic activity">
    <reaction evidence="7 8">
        <text>RNA(n) + a ribonucleoside 5'-triphosphate = RNA(n+1) + diphosphate</text>
        <dbReference type="Rhea" id="RHEA:21248"/>
        <dbReference type="Rhea" id="RHEA-COMP:14527"/>
        <dbReference type="Rhea" id="RHEA-COMP:17342"/>
        <dbReference type="ChEBI" id="CHEBI:33019"/>
        <dbReference type="ChEBI" id="CHEBI:61557"/>
        <dbReference type="ChEBI" id="CHEBI:140395"/>
        <dbReference type="EC" id="2.7.7.6"/>
    </reaction>
</comment>
<comment type="function">
    <text evidence="8">DNA-dependent RNA polymerase catalyzes the transcription of DNA into RNA using the four ribonucleoside triphosphates as substrates.</text>
</comment>
<dbReference type="RefSeq" id="XP_024332849.1">
    <property type="nucleotide sequence ID" value="XM_024487658.1"/>
</dbReference>
<evidence type="ECO:0000256" key="6">
    <source>
        <dbReference type="ARBA" id="ARBA00023163"/>
    </source>
</evidence>
<dbReference type="PROSITE" id="PS00900">
    <property type="entry name" value="RNA_POL_PHAGE_1"/>
    <property type="match status" value="1"/>
</dbReference>
<dbReference type="SUPFAM" id="SSF56672">
    <property type="entry name" value="DNA/RNA polymerases"/>
    <property type="match status" value="1"/>
</dbReference>